<accession>A0AAV4FZX4</accession>
<evidence type="ECO:0008006" key="4">
    <source>
        <dbReference type="Google" id="ProtNLM"/>
    </source>
</evidence>
<feature type="region of interest" description="Disordered" evidence="1">
    <location>
        <begin position="29"/>
        <end position="82"/>
    </location>
</feature>
<evidence type="ECO:0000256" key="1">
    <source>
        <dbReference type="SAM" id="MobiDB-lite"/>
    </source>
</evidence>
<dbReference type="AlphaFoldDB" id="A0AAV4FZX4"/>
<keyword evidence="3" id="KW-1185">Reference proteome</keyword>
<name>A0AAV4FZX4_9GAST</name>
<dbReference type="EMBL" id="BMAT01004718">
    <property type="protein sequence ID" value="GFR78983.1"/>
    <property type="molecule type" value="Genomic_DNA"/>
</dbReference>
<evidence type="ECO:0000313" key="2">
    <source>
        <dbReference type="EMBL" id="GFR78983.1"/>
    </source>
</evidence>
<feature type="compositionally biased region" description="Low complexity" evidence="1">
    <location>
        <begin position="59"/>
        <end position="72"/>
    </location>
</feature>
<evidence type="ECO:0000313" key="3">
    <source>
        <dbReference type="Proteomes" id="UP000762676"/>
    </source>
</evidence>
<feature type="region of interest" description="Disordered" evidence="1">
    <location>
        <begin position="102"/>
        <end position="128"/>
    </location>
</feature>
<dbReference type="Proteomes" id="UP000762676">
    <property type="component" value="Unassembled WGS sequence"/>
</dbReference>
<organism evidence="2 3">
    <name type="scientific">Elysia marginata</name>
    <dbReference type="NCBI Taxonomy" id="1093978"/>
    <lineage>
        <taxon>Eukaryota</taxon>
        <taxon>Metazoa</taxon>
        <taxon>Spiralia</taxon>
        <taxon>Lophotrochozoa</taxon>
        <taxon>Mollusca</taxon>
        <taxon>Gastropoda</taxon>
        <taxon>Heterobranchia</taxon>
        <taxon>Euthyneura</taxon>
        <taxon>Panpulmonata</taxon>
        <taxon>Sacoglossa</taxon>
        <taxon>Placobranchoidea</taxon>
        <taxon>Plakobranchidae</taxon>
        <taxon>Elysia</taxon>
    </lineage>
</organism>
<protein>
    <recommendedName>
        <fullName evidence="4">CTNNB1 binding N-teminal domain-containing protein</fullName>
    </recommendedName>
</protein>
<gene>
    <name evidence="2" type="ORF">ElyMa_002278000</name>
</gene>
<proteinExistence type="predicted"/>
<reference evidence="2 3" key="1">
    <citation type="journal article" date="2021" name="Elife">
        <title>Chloroplast acquisition without the gene transfer in kleptoplastic sea slugs, Plakobranchus ocellatus.</title>
        <authorList>
            <person name="Maeda T."/>
            <person name="Takahashi S."/>
            <person name="Yoshida T."/>
            <person name="Shimamura S."/>
            <person name="Takaki Y."/>
            <person name="Nagai Y."/>
            <person name="Toyoda A."/>
            <person name="Suzuki Y."/>
            <person name="Arimoto A."/>
            <person name="Ishii H."/>
            <person name="Satoh N."/>
            <person name="Nishiyama T."/>
            <person name="Hasebe M."/>
            <person name="Maruyama T."/>
            <person name="Minagawa J."/>
            <person name="Obokata J."/>
            <person name="Shigenobu S."/>
        </authorList>
    </citation>
    <scope>NUCLEOTIDE SEQUENCE [LARGE SCALE GENOMIC DNA]</scope>
</reference>
<sequence>MPPPPLYAGFFRLAESRRDSRPRLHRLQMEVVNEEEDFSQNPEASFEDNNNNKCDDDNINSNNNENNEDINNQSSHSNSRVISDSQFNSTCVDASPIQLLASQVDGASGTRNPGNEKRGPSNVPLGWSPQVPGLSAQQVSSVSSLTCCDFPCYFAVV</sequence>
<comment type="caution">
    <text evidence="2">The sequence shown here is derived from an EMBL/GenBank/DDBJ whole genome shotgun (WGS) entry which is preliminary data.</text>
</comment>
<feature type="compositionally biased region" description="Polar residues" evidence="1">
    <location>
        <begin position="73"/>
        <end position="82"/>
    </location>
</feature>